<dbReference type="EMBL" id="QJKH01000007">
    <property type="protein sequence ID" value="PXX78491.1"/>
    <property type="molecule type" value="Genomic_DNA"/>
</dbReference>
<dbReference type="OrthoDB" id="9943924at2"/>
<evidence type="ECO:0000313" key="2">
    <source>
        <dbReference type="EMBL" id="MDY5169237.1"/>
    </source>
</evidence>
<evidence type="ECO:0000256" key="1">
    <source>
        <dbReference type="SAM" id="SignalP"/>
    </source>
</evidence>
<proteinExistence type="predicted"/>
<dbReference type="Proteomes" id="UP000247612">
    <property type="component" value="Unassembled WGS sequence"/>
</dbReference>
<evidence type="ECO:0000313" key="4">
    <source>
        <dbReference type="Proteomes" id="UP000247612"/>
    </source>
</evidence>
<feature type="signal peptide" evidence="1">
    <location>
        <begin position="1"/>
        <end position="25"/>
    </location>
</feature>
<dbReference type="EMBL" id="JALDAW010000022">
    <property type="protein sequence ID" value="MDY5169237.1"/>
    <property type="molecule type" value="Genomic_DNA"/>
</dbReference>
<dbReference type="STRING" id="1034346.GCA_000313565_03021"/>
<accession>A0A318KKV0</accession>
<reference evidence="3 4" key="1">
    <citation type="submission" date="2018-05" db="EMBL/GenBank/DDBJ databases">
        <title>Genomic Encyclopedia of Type Strains, Phase IV (KMG-IV): sequencing the most valuable type-strain genomes for metagenomic binning, comparative biology and taxonomic classification.</title>
        <authorList>
            <person name="Goeker M."/>
        </authorList>
    </citation>
    <scope>NUCLEOTIDE SEQUENCE [LARGE SCALE GENOMIC DNA]</scope>
    <source>
        <strain evidence="3 4">JC118</strain>
    </source>
</reference>
<gene>
    <name evidence="3" type="ORF">DES51_10732</name>
    <name evidence="2" type="ORF">MQE39_14050</name>
</gene>
<name>A0A318KKV0_9FIRM</name>
<organism evidence="3 4">
    <name type="scientific">Dielma fastidiosa</name>
    <dbReference type="NCBI Taxonomy" id="1034346"/>
    <lineage>
        <taxon>Bacteria</taxon>
        <taxon>Bacillati</taxon>
        <taxon>Bacillota</taxon>
        <taxon>Erysipelotrichia</taxon>
        <taxon>Erysipelotrichales</taxon>
        <taxon>Erysipelotrichaceae</taxon>
        <taxon>Dielma</taxon>
    </lineage>
</organism>
<dbReference type="AlphaFoldDB" id="A0A318KKV0"/>
<dbReference type="Proteomes" id="UP001276902">
    <property type="component" value="Unassembled WGS sequence"/>
</dbReference>
<evidence type="ECO:0000313" key="3">
    <source>
        <dbReference type="EMBL" id="PXX78491.1"/>
    </source>
</evidence>
<reference evidence="2" key="2">
    <citation type="submission" date="2022-03" db="EMBL/GenBank/DDBJ databases">
        <title>First case of bacteraemia caused by Dielma fastidiosa in a patient hospitalised with diverticulitis.</title>
        <authorList>
            <person name="Forman-Ankjaer B."/>
            <person name="Hvid-Jensen F."/>
            <person name="Kobel C.M."/>
            <person name="Greve T."/>
        </authorList>
    </citation>
    <scope>NUCLEOTIDE SEQUENCE</scope>
    <source>
        <strain evidence="2">AUH_DF_2021</strain>
    </source>
</reference>
<sequence length="101" mass="10658">MIKKIAFGLLSASALTMLTALPAFAAGETEIAAEITPSVTVEENSIVIDGGDTEGEIQNLELGNDEKGDTFIMDNGEKVYITTTTGTLDDSNVTITFKKAK</sequence>
<protein>
    <submittedName>
        <fullName evidence="3">Uncharacterized protein</fullName>
    </submittedName>
</protein>
<keyword evidence="1" id="KW-0732">Signal</keyword>
<keyword evidence="4" id="KW-1185">Reference proteome</keyword>
<feature type="chain" id="PRO_5016381188" evidence="1">
    <location>
        <begin position="26"/>
        <end position="101"/>
    </location>
</feature>
<comment type="caution">
    <text evidence="3">The sequence shown here is derived from an EMBL/GenBank/DDBJ whole genome shotgun (WGS) entry which is preliminary data.</text>
</comment>
<dbReference type="RefSeq" id="WP_022939299.1">
    <property type="nucleotide sequence ID" value="NZ_BAABZA010000004.1"/>
</dbReference>